<feature type="region of interest" description="Disordered" evidence="1">
    <location>
        <begin position="19"/>
        <end position="99"/>
    </location>
</feature>
<evidence type="ECO:0000256" key="1">
    <source>
        <dbReference type="SAM" id="MobiDB-lite"/>
    </source>
</evidence>
<comment type="caution">
    <text evidence="2">The sequence shown here is derived from an EMBL/GenBank/DDBJ whole genome shotgun (WGS) entry which is preliminary data.</text>
</comment>
<proteinExistence type="predicted"/>
<protein>
    <submittedName>
        <fullName evidence="2">Uncharacterized protein</fullName>
    </submittedName>
</protein>
<evidence type="ECO:0000313" key="2">
    <source>
        <dbReference type="EMBL" id="KAL0567286.1"/>
    </source>
</evidence>
<feature type="compositionally biased region" description="Acidic residues" evidence="1">
    <location>
        <begin position="46"/>
        <end position="65"/>
    </location>
</feature>
<organism evidence="2 3">
    <name type="scientific">Marasmius crinis-equi</name>
    <dbReference type="NCBI Taxonomy" id="585013"/>
    <lineage>
        <taxon>Eukaryota</taxon>
        <taxon>Fungi</taxon>
        <taxon>Dikarya</taxon>
        <taxon>Basidiomycota</taxon>
        <taxon>Agaricomycotina</taxon>
        <taxon>Agaricomycetes</taxon>
        <taxon>Agaricomycetidae</taxon>
        <taxon>Agaricales</taxon>
        <taxon>Marasmiineae</taxon>
        <taxon>Marasmiaceae</taxon>
        <taxon>Marasmius</taxon>
    </lineage>
</organism>
<dbReference type="Proteomes" id="UP001465976">
    <property type="component" value="Unassembled WGS sequence"/>
</dbReference>
<dbReference type="EMBL" id="JBAHYK010001628">
    <property type="protein sequence ID" value="KAL0567286.1"/>
    <property type="molecule type" value="Genomic_DNA"/>
</dbReference>
<feature type="compositionally biased region" description="Basic residues" evidence="1">
    <location>
        <begin position="73"/>
        <end position="90"/>
    </location>
</feature>
<feature type="compositionally biased region" description="Polar residues" evidence="1">
    <location>
        <begin position="19"/>
        <end position="28"/>
    </location>
</feature>
<gene>
    <name evidence="2" type="ORF">V5O48_014707</name>
</gene>
<keyword evidence="3" id="KW-1185">Reference proteome</keyword>
<name>A0ABR3EWK6_9AGAR</name>
<reference evidence="2 3" key="1">
    <citation type="submission" date="2024-02" db="EMBL/GenBank/DDBJ databases">
        <title>A draft genome for the cacao thread blight pathogen Marasmius crinis-equi.</title>
        <authorList>
            <person name="Cohen S.P."/>
            <person name="Baruah I.K."/>
            <person name="Amoako-Attah I."/>
            <person name="Bukari Y."/>
            <person name="Meinhardt L.W."/>
            <person name="Bailey B.A."/>
        </authorList>
    </citation>
    <scope>NUCLEOTIDE SEQUENCE [LARGE SCALE GENOMIC DNA]</scope>
    <source>
        <strain evidence="2 3">GH-76</strain>
    </source>
</reference>
<evidence type="ECO:0000313" key="3">
    <source>
        <dbReference type="Proteomes" id="UP001465976"/>
    </source>
</evidence>
<sequence length="439" mass="49209">MFGFKTLRSGLSYLSLVQNASQQTSNPPLTLEEDLGPEPKPLQGLDEGEAGFEWSDSESEREEESQAPQSTRNSKRAAKRRRQKENKRRAGLPSTELRSYAEVVGNPRPITVGLPAEGFDAARGAHTGKRGPSVKAGRRDRQYTLAELVDNLGFTHVKWDGVTPHPIVDPNGRVVGGLIGRPRDLSFLQALNKLLNLMLRTGATLPPPSTHRRGVFRAYNMGVAMGMGSPKPVNLIVSDVKHLLRPLLDSEGIKRIVGFHNASFALWAPRLHAEYRRTLKATVEREPHLKPPFPNSVFSACTFNFGPRTTTFRHRDFFNWPFGWCFITALGRFDHLKGGQLVLWDLKLVVDFPHGSTIALPSAVVTHSNLPINRNEVRTSFTQYSAGPIFRWVENDFMTQEKLKSVNPAKYRSMMENKTTAYQERVQLFSTLEELGVQA</sequence>
<dbReference type="Gene3D" id="3.60.130.30">
    <property type="match status" value="1"/>
</dbReference>
<accession>A0ABR3EWK6</accession>